<dbReference type="GO" id="GO:0003677">
    <property type="term" value="F:DNA binding"/>
    <property type="evidence" value="ECO:0007669"/>
    <property type="project" value="UniProtKB-KW"/>
</dbReference>
<keyword evidence="6" id="KW-0539">Nucleus</keyword>
<sequence>MSEDPGAGAVRIGAFIAKATRRKRRGRGTRIAKLAPTSHLPSEYSFEDSCEEQYFRGFCDNTSTSISGGFESPLWKRLILQACRNEPTILQFAVAISALDQACREKESDCMSRKPEEHHQYALQKYGNALKGVQKVISARKDPMRLALIASLLIFCFENFHGDIQNAISNIKSAVEFMYSWLEKQAHNSKFKVFSPAPILVEDELVITFFRLARYMILFQGRLEDKYPKAKKSLDPFGPSSPKRGHITKSAESAGWSSAFAPVLAQSRTPDGDEQFVTATTLHVECMVILIDLRRIGLSGSGTTAYDSFLPEFRELLSLCRAVIKHPRFVKSFVLDVGIVSYLFMVFLRCRDEAVRRSAISLLKMASPRREAFWDSALLAKTAERVMALEKRGAAEFSEAWKVEVWKVRVDEYELDFTHLLLEDDQEAEEEKEWRPTIGSGIPGWDSQEKCMDRWATFRENVRR</sequence>
<dbReference type="InterPro" id="IPR052360">
    <property type="entry name" value="Transcr_Regulatory_Proteins"/>
</dbReference>
<reference evidence="7 8" key="1">
    <citation type="submission" date="2018-05" db="EMBL/GenBank/DDBJ databases">
        <title>Genome sequencing and assembly of the regulated plant pathogen Lachnellula willkommii and related sister species for the development of diagnostic species identification markers.</title>
        <authorList>
            <person name="Giroux E."/>
            <person name="Bilodeau G."/>
        </authorList>
    </citation>
    <scope>NUCLEOTIDE SEQUENCE [LARGE SCALE GENOMIC DNA]</scope>
    <source>
        <strain evidence="7 8">CBS 172.35</strain>
    </source>
</reference>
<protein>
    <submittedName>
        <fullName evidence="7">Uncharacterized protein</fullName>
    </submittedName>
</protein>
<dbReference type="InterPro" id="IPR021858">
    <property type="entry name" value="Fun_TF"/>
</dbReference>
<dbReference type="EMBL" id="QGML01000470">
    <property type="protein sequence ID" value="TVY91761.1"/>
    <property type="molecule type" value="Genomic_DNA"/>
</dbReference>
<dbReference type="PANTHER" id="PTHR36206:SF4">
    <property type="entry name" value="HYPOTHETICAL CONSERVED PROTEIN (EUROFUNG)-RELATED"/>
    <property type="match status" value="1"/>
</dbReference>
<keyword evidence="8" id="KW-1185">Reference proteome</keyword>
<evidence type="ECO:0000256" key="2">
    <source>
        <dbReference type="ARBA" id="ARBA00022833"/>
    </source>
</evidence>
<proteinExistence type="predicted"/>
<dbReference type="GO" id="GO:0046872">
    <property type="term" value="F:metal ion binding"/>
    <property type="evidence" value="ECO:0007669"/>
    <property type="project" value="UniProtKB-KW"/>
</dbReference>
<keyword evidence="5" id="KW-0804">Transcription</keyword>
<accession>A0A559MFL1</accession>
<evidence type="ECO:0000256" key="6">
    <source>
        <dbReference type="ARBA" id="ARBA00023242"/>
    </source>
</evidence>
<keyword evidence="1" id="KW-0479">Metal-binding</keyword>
<evidence type="ECO:0000313" key="7">
    <source>
        <dbReference type="EMBL" id="TVY91761.1"/>
    </source>
</evidence>
<dbReference type="Pfam" id="PF11951">
    <property type="entry name" value="Fungal_trans_2"/>
    <property type="match status" value="1"/>
</dbReference>
<keyword evidence="2" id="KW-0862">Zinc</keyword>
<keyword evidence="3" id="KW-0805">Transcription regulation</keyword>
<organism evidence="7 8">
    <name type="scientific">Lachnellula willkommii</name>
    <dbReference type="NCBI Taxonomy" id="215461"/>
    <lineage>
        <taxon>Eukaryota</taxon>
        <taxon>Fungi</taxon>
        <taxon>Dikarya</taxon>
        <taxon>Ascomycota</taxon>
        <taxon>Pezizomycotina</taxon>
        <taxon>Leotiomycetes</taxon>
        <taxon>Helotiales</taxon>
        <taxon>Lachnaceae</taxon>
        <taxon>Lachnellula</taxon>
    </lineage>
</organism>
<evidence type="ECO:0000313" key="8">
    <source>
        <dbReference type="Proteomes" id="UP000315522"/>
    </source>
</evidence>
<dbReference type="Proteomes" id="UP000315522">
    <property type="component" value="Unassembled WGS sequence"/>
</dbReference>
<comment type="caution">
    <text evidence="7">The sequence shown here is derived from an EMBL/GenBank/DDBJ whole genome shotgun (WGS) entry which is preliminary data.</text>
</comment>
<evidence type="ECO:0000256" key="4">
    <source>
        <dbReference type="ARBA" id="ARBA00023125"/>
    </source>
</evidence>
<evidence type="ECO:0000256" key="3">
    <source>
        <dbReference type="ARBA" id="ARBA00023015"/>
    </source>
</evidence>
<gene>
    <name evidence="7" type="ORF">LAWI1_G003879</name>
</gene>
<keyword evidence="4" id="KW-0238">DNA-binding</keyword>
<dbReference type="PANTHER" id="PTHR36206">
    <property type="entry name" value="ASPERCRYPTIN BIOSYNTHESIS CLUSTER-SPECIFIC TRANSCRIPTION REGULATOR ATNN-RELATED"/>
    <property type="match status" value="1"/>
</dbReference>
<name>A0A559MFL1_9HELO</name>
<evidence type="ECO:0000256" key="5">
    <source>
        <dbReference type="ARBA" id="ARBA00023163"/>
    </source>
</evidence>
<evidence type="ECO:0000256" key="1">
    <source>
        <dbReference type="ARBA" id="ARBA00022723"/>
    </source>
</evidence>
<dbReference type="AlphaFoldDB" id="A0A559MFL1"/>